<keyword evidence="1" id="KW-1133">Transmembrane helix</keyword>
<gene>
    <name evidence="2" type="ORF">HELGO_WM3209</name>
</gene>
<reference evidence="2" key="1">
    <citation type="submission" date="2020-01" db="EMBL/GenBank/DDBJ databases">
        <authorList>
            <person name="Meier V. D."/>
            <person name="Meier V D."/>
        </authorList>
    </citation>
    <scope>NUCLEOTIDE SEQUENCE</scope>
    <source>
        <strain evidence="2">HLG_WM_MAG_01</strain>
    </source>
</reference>
<dbReference type="AlphaFoldDB" id="A0A6S6SNH6"/>
<feature type="transmembrane region" description="Helical" evidence="1">
    <location>
        <begin position="21"/>
        <end position="42"/>
    </location>
</feature>
<sequence length="165" mass="17547">MNTNKRKTGSTQKKMRPGFGTMDMLLTLIVVAIVVGTAWIIFKKMYIPAQAEKEAARIQSVIGGIERVAQHNGGAYLKQATGTAISGIASIKNQLGGTNGTKDVGTWLYSCPVGGASTVQVVTEKYDDSEKAALIADIIQSEMSPWTATVATDKITFSKANSSCQ</sequence>
<dbReference type="EMBL" id="CACVAS010000047">
    <property type="protein sequence ID" value="CAA6806630.1"/>
    <property type="molecule type" value="Genomic_DNA"/>
</dbReference>
<keyword evidence="1" id="KW-0472">Membrane</keyword>
<evidence type="ECO:0000256" key="1">
    <source>
        <dbReference type="SAM" id="Phobius"/>
    </source>
</evidence>
<accession>A0A6S6SNH6</accession>
<evidence type="ECO:0000313" key="2">
    <source>
        <dbReference type="EMBL" id="CAA6806630.1"/>
    </source>
</evidence>
<protein>
    <submittedName>
        <fullName evidence="2">Uncharacterized protein</fullName>
    </submittedName>
</protein>
<name>A0A6S6SNH6_9BACT</name>
<organism evidence="2">
    <name type="scientific">uncultured Sulfurovum sp</name>
    <dbReference type="NCBI Taxonomy" id="269237"/>
    <lineage>
        <taxon>Bacteria</taxon>
        <taxon>Pseudomonadati</taxon>
        <taxon>Campylobacterota</taxon>
        <taxon>Epsilonproteobacteria</taxon>
        <taxon>Campylobacterales</taxon>
        <taxon>Sulfurovaceae</taxon>
        <taxon>Sulfurovum</taxon>
        <taxon>environmental samples</taxon>
    </lineage>
</organism>
<keyword evidence="1" id="KW-0812">Transmembrane</keyword>
<proteinExistence type="predicted"/>